<sequence length="263" mass="27344">MPHVGERFRESRSRDEALLVVYLTVGDPIAPFEALARAVVEAGADVLELGIPTEGTRPRGAEVARSFERAGDLPAVRSWEMVGKLRAALPETPLLQLVYPATTADLGVSPLLAEAAAAGLDGLVLTDPSNAPSIGRVLDRGLSAIPLITSSTEPARAARLEAEADVLTYRSLAARTGDPLTPAEAGRLTEAAAGGAGRPFLAGFGLRDEAGVRAVARHAAGVVIGSELYRVLGATGGAPLDRVRDAVTRWKAATVRTSTESRA</sequence>
<evidence type="ECO:0000256" key="1">
    <source>
        <dbReference type="ARBA" id="ARBA00004733"/>
    </source>
</evidence>
<evidence type="ECO:0000256" key="7">
    <source>
        <dbReference type="ARBA" id="ARBA00023239"/>
    </source>
</evidence>
<dbReference type="RefSeq" id="WP_192743622.1">
    <property type="nucleotide sequence ID" value="NZ_JADBEJ010000004.1"/>
</dbReference>
<comment type="catalytic activity">
    <reaction evidence="8">
        <text>(1S,2R)-1-C-(indol-3-yl)glycerol 3-phosphate + L-serine = D-glyceraldehyde 3-phosphate + L-tryptophan + H2O</text>
        <dbReference type="Rhea" id="RHEA:10532"/>
        <dbReference type="ChEBI" id="CHEBI:15377"/>
        <dbReference type="ChEBI" id="CHEBI:33384"/>
        <dbReference type="ChEBI" id="CHEBI:57912"/>
        <dbReference type="ChEBI" id="CHEBI:58866"/>
        <dbReference type="ChEBI" id="CHEBI:59776"/>
        <dbReference type="EC" id="4.2.1.20"/>
    </reaction>
</comment>
<keyword evidence="5" id="KW-0822">Tryptophan biosynthesis</keyword>
<evidence type="ECO:0000313" key="10">
    <source>
        <dbReference type="Proteomes" id="UP000656548"/>
    </source>
</evidence>
<keyword evidence="4" id="KW-0028">Amino-acid biosynthesis</keyword>
<protein>
    <recommendedName>
        <fullName evidence="3">tryptophan synthase</fullName>
        <ecNumber evidence="3">4.2.1.20</ecNumber>
    </recommendedName>
</protein>
<dbReference type="EMBL" id="JADBEJ010000004">
    <property type="protein sequence ID" value="MBE1576316.1"/>
    <property type="molecule type" value="Genomic_DNA"/>
</dbReference>
<dbReference type="SUPFAM" id="SSF51366">
    <property type="entry name" value="Ribulose-phoshate binding barrel"/>
    <property type="match status" value="1"/>
</dbReference>
<dbReference type="InterPro" id="IPR002028">
    <property type="entry name" value="Trp_synthase_suA"/>
</dbReference>
<comment type="caution">
    <text evidence="9">The sequence shown here is derived from an EMBL/GenBank/DDBJ whole genome shotgun (WGS) entry which is preliminary data.</text>
</comment>
<dbReference type="PANTHER" id="PTHR43406">
    <property type="entry name" value="TRYPTOPHAN SYNTHASE, ALPHA CHAIN"/>
    <property type="match status" value="1"/>
</dbReference>
<dbReference type="Proteomes" id="UP000656548">
    <property type="component" value="Unassembled WGS sequence"/>
</dbReference>
<keyword evidence="6" id="KW-0057">Aromatic amino acid biosynthesis</keyword>
<dbReference type="InterPro" id="IPR013785">
    <property type="entry name" value="Aldolase_TIM"/>
</dbReference>
<evidence type="ECO:0000256" key="2">
    <source>
        <dbReference type="ARBA" id="ARBA00011270"/>
    </source>
</evidence>
<organism evidence="9 10">
    <name type="scientific">Amycolatopsis roodepoortensis</name>
    <dbReference type="NCBI Taxonomy" id="700274"/>
    <lineage>
        <taxon>Bacteria</taxon>
        <taxon>Bacillati</taxon>
        <taxon>Actinomycetota</taxon>
        <taxon>Actinomycetes</taxon>
        <taxon>Pseudonocardiales</taxon>
        <taxon>Pseudonocardiaceae</taxon>
        <taxon>Amycolatopsis</taxon>
    </lineage>
</organism>
<dbReference type="PANTHER" id="PTHR43406:SF1">
    <property type="entry name" value="TRYPTOPHAN SYNTHASE ALPHA CHAIN, CHLOROPLASTIC"/>
    <property type="match status" value="1"/>
</dbReference>
<comment type="pathway">
    <text evidence="1">Amino-acid biosynthesis; L-tryptophan biosynthesis; L-tryptophan from chorismate: step 5/5.</text>
</comment>
<keyword evidence="10" id="KW-1185">Reference proteome</keyword>
<evidence type="ECO:0000256" key="3">
    <source>
        <dbReference type="ARBA" id="ARBA00012043"/>
    </source>
</evidence>
<evidence type="ECO:0000256" key="4">
    <source>
        <dbReference type="ARBA" id="ARBA00022605"/>
    </source>
</evidence>
<accession>A0ABR9L6H9</accession>
<name>A0ABR9L6H9_9PSEU</name>
<dbReference type="Pfam" id="PF00290">
    <property type="entry name" value="Trp_syntA"/>
    <property type="match status" value="1"/>
</dbReference>
<gene>
    <name evidence="9" type="ORF">H4W30_003363</name>
</gene>
<evidence type="ECO:0000313" key="9">
    <source>
        <dbReference type="EMBL" id="MBE1576316.1"/>
    </source>
</evidence>
<dbReference type="GO" id="GO:0004834">
    <property type="term" value="F:tryptophan synthase activity"/>
    <property type="evidence" value="ECO:0007669"/>
    <property type="project" value="UniProtKB-EC"/>
</dbReference>
<dbReference type="EC" id="4.2.1.20" evidence="3"/>
<evidence type="ECO:0000256" key="5">
    <source>
        <dbReference type="ARBA" id="ARBA00022822"/>
    </source>
</evidence>
<proteinExistence type="predicted"/>
<reference evidence="9 10" key="1">
    <citation type="submission" date="2020-10" db="EMBL/GenBank/DDBJ databases">
        <title>Sequencing the genomes of 1000 actinobacteria strains.</title>
        <authorList>
            <person name="Klenk H.-P."/>
        </authorList>
    </citation>
    <scope>NUCLEOTIDE SEQUENCE [LARGE SCALE GENOMIC DNA]</scope>
    <source>
        <strain evidence="9 10">DSM 46661</strain>
    </source>
</reference>
<comment type="subunit">
    <text evidence="2">Tetramer of two alpha and two beta chains.</text>
</comment>
<evidence type="ECO:0000256" key="8">
    <source>
        <dbReference type="ARBA" id="ARBA00049047"/>
    </source>
</evidence>
<keyword evidence="7 9" id="KW-0456">Lyase</keyword>
<evidence type="ECO:0000256" key="6">
    <source>
        <dbReference type="ARBA" id="ARBA00023141"/>
    </source>
</evidence>
<dbReference type="Gene3D" id="3.20.20.70">
    <property type="entry name" value="Aldolase class I"/>
    <property type="match status" value="1"/>
</dbReference>
<dbReference type="InterPro" id="IPR011060">
    <property type="entry name" value="RibuloseP-bd_barrel"/>
</dbReference>